<evidence type="ECO:0000256" key="2">
    <source>
        <dbReference type="ARBA" id="ARBA00004801"/>
    </source>
</evidence>
<keyword evidence="10" id="KW-0460">Magnesium</keyword>
<evidence type="ECO:0000256" key="6">
    <source>
        <dbReference type="ARBA" id="ARBA00022726"/>
    </source>
</evidence>
<name>A0ABR1FGZ3_AURAN</name>
<dbReference type="CDD" id="cd01168">
    <property type="entry name" value="adenosine_kinase"/>
    <property type="match status" value="1"/>
</dbReference>
<keyword evidence="9 10" id="KW-0067">ATP-binding</keyword>
<evidence type="ECO:0000256" key="3">
    <source>
        <dbReference type="ARBA" id="ARBA00010688"/>
    </source>
</evidence>
<sequence>MGTPLYVGKALPDGEVGHLLGCGNPILDISAMVDKDMLDKYELENGAVILAEERHMPVYAELQEKYEVEYIAGGATQNTIRVAAWMLSGRKKRPECAYVGCVGNDEYGRKLAATCAAGGVHTNYQIDEETPTGTCAVLISRADGERRRGKSARRARLQRLRSRPFSTRERTLVANLAAANNYRREHLFHDRTVEMIRGAGIVYAAGFFLTSGGVECIEHLGEHVHAAATAGNPKRFCMNLSAPFICEFFTDQLDAAMPYVDVLFGNETECMALGRAKRLGDDIALVALAIAAMPKKSGARGRVVVITQGADPTLVVENGVLHRYAVSPLAKQSIVDLNGAGDAFVGGFLSQLLLGKGVADAVHAGHWAGRVIIQRSGCSVPERCDFA</sequence>
<keyword evidence="6 10" id="KW-0660">Purine salvage</keyword>
<dbReference type="EC" id="2.7.1.20" evidence="4 10"/>
<dbReference type="PANTHER" id="PTHR45769:SF3">
    <property type="entry name" value="ADENOSINE KINASE"/>
    <property type="match status" value="1"/>
</dbReference>
<feature type="domain" description="Carbohydrate kinase PfkB" evidence="11">
    <location>
        <begin position="48"/>
        <end position="146"/>
    </location>
</feature>
<dbReference type="Gene3D" id="3.40.1190.20">
    <property type="match status" value="1"/>
</dbReference>
<evidence type="ECO:0000256" key="9">
    <source>
        <dbReference type="ARBA" id="ARBA00022840"/>
    </source>
</evidence>
<dbReference type="Proteomes" id="UP001363151">
    <property type="component" value="Unassembled WGS sequence"/>
</dbReference>
<evidence type="ECO:0000256" key="7">
    <source>
        <dbReference type="ARBA" id="ARBA00022741"/>
    </source>
</evidence>
<protein>
    <recommendedName>
        <fullName evidence="4 10">Adenosine kinase</fullName>
        <shortName evidence="10">AK</shortName>
        <ecNumber evidence="4 10">2.7.1.20</ecNumber>
    </recommendedName>
    <alternativeName>
        <fullName evidence="10">Adenosine 5'-phosphotransferase</fullName>
    </alternativeName>
</protein>
<organism evidence="12 13">
    <name type="scientific">Aureococcus anophagefferens</name>
    <name type="common">Harmful bloom alga</name>
    <dbReference type="NCBI Taxonomy" id="44056"/>
    <lineage>
        <taxon>Eukaryota</taxon>
        <taxon>Sar</taxon>
        <taxon>Stramenopiles</taxon>
        <taxon>Ochrophyta</taxon>
        <taxon>Pelagophyceae</taxon>
        <taxon>Pelagomonadales</taxon>
        <taxon>Pelagomonadaceae</taxon>
        <taxon>Aureococcus</taxon>
    </lineage>
</organism>
<gene>
    <name evidence="12" type="primary">ADK</name>
    <name evidence="12" type="ORF">SO694_00078063</name>
</gene>
<comment type="function">
    <text evidence="10">ATP dependent phosphorylation of adenosine and other related nucleoside analogs to monophosphate derivatives.</text>
</comment>
<dbReference type="EMBL" id="JBBJCI010000426">
    <property type="protein sequence ID" value="KAK7230652.1"/>
    <property type="molecule type" value="Genomic_DNA"/>
</dbReference>
<keyword evidence="5 10" id="KW-0808">Transferase</keyword>
<dbReference type="InterPro" id="IPR011611">
    <property type="entry name" value="PfkB_dom"/>
</dbReference>
<feature type="domain" description="Carbohydrate kinase PfkB" evidence="11">
    <location>
        <begin position="168"/>
        <end position="381"/>
    </location>
</feature>
<evidence type="ECO:0000259" key="11">
    <source>
        <dbReference type="Pfam" id="PF00294"/>
    </source>
</evidence>
<dbReference type="InterPro" id="IPR001805">
    <property type="entry name" value="Adenokinase"/>
</dbReference>
<evidence type="ECO:0000256" key="10">
    <source>
        <dbReference type="RuleBase" id="RU368116"/>
    </source>
</evidence>
<evidence type="ECO:0000256" key="1">
    <source>
        <dbReference type="ARBA" id="ARBA00001946"/>
    </source>
</evidence>
<dbReference type="InterPro" id="IPR029056">
    <property type="entry name" value="Ribokinase-like"/>
</dbReference>
<reference evidence="12 13" key="1">
    <citation type="submission" date="2024-03" db="EMBL/GenBank/DDBJ databases">
        <title>Aureococcus anophagefferens CCMP1851 and Kratosvirus quantuckense: Draft genome of a second virus-susceptible host strain in the model system.</title>
        <authorList>
            <person name="Chase E."/>
            <person name="Truchon A.R."/>
            <person name="Schepens W."/>
            <person name="Wilhelm S.W."/>
        </authorList>
    </citation>
    <scope>NUCLEOTIDE SEQUENCE [LARGE SCALE GENOMIC DNA]</scope>
    <source>
        <strain evidence="12 13">CCMP1851</strain>
    </source>
</reference>
<dbReference type="GO" id="GO:0016301">
    <property type="term" value="F:kinase activity"/>
    <property type="evidence" value="ECO:0007669"/>
    <property type="project" value="UniProtKB-KW"/>
</dbReference>
<keyword evidence="7 10" id="KW-0547">Nucleotide-binding</keyword>
<evidence type="ECO:0000256" key="5">
    <source>
        <dbReference type="ARBA" id="ARBA00022679"/>
    </source>
</evidence>
<comment type="similarity">
    <text evidence="3 10">Belongs to the carbohydrate kinase PfkB family.</text>
</comment>
<keyword evidence="13" id="KW-1185">Reference proteome</keyword>
<comment type="cofactor">
    <cofactor evidence="1 10">
        <name>Mg(2+)</name>
        <dbReference type="ChEBI" id="CHEBI:18420"/>
    </cofactor>
</comment>
<evidence type="ECO:0000313" key="12">
    <source>
        <dbReference type="EMBL" id="KAK7230652.1"/>
    </source>
</evidence>
<comment type="catalytic activity">
    <reaction evidence="10">
        <text>adenosine + ATP = AMP + ADP + H(+)</text>
        <dbReference type="Rhea" id="RHEA:20824"/>
        <dbReference type="ChEBI" id="CHEBI:15378"/>
        <dbReference type="ChEBI" id="CHEBI:16335"/>
        <dbReference type="ChEBI" id="CHEBI:30616"/>
        <dbReference type="ChEBI" id="CHEBI:456215"/>
        <dbReference type="ChEBI" id="CHEBI:456216"/>
        <dbReference type="EC" id="2.7.1.20"/>
    </reaction>
</comment>
<proteinExistence type="inferred from homology"/>
<evidence type="ECO:0000313" key="13">
    <source>
        <dbReference type="Proteomes" id="UP001363151"/>
    </source>
</evidence>
<evidence type="ECO:0000256" key="8">
    <source>
        <dbReference type="ARBA" id="ARBA00022777"/>
    </source>
</evidence>
<accession>A0ABR1FGZ3</accession>
<comment type="pathway">
    <text evidence="2 10">Purine metabolism; AMP biosynthesis via salvage pathway; AMP from adenosine: step 1/1.</text>
</comment>
<keyword evidence="8 10" id="KW-0418">Kinase</keyword>
<evidence type="ECO:0000256" key="4">
    <source>
        <dbReference type="ARBA" id="ARBA00012119"/>
    </source>
</evidence>
<dbReference type="Pfam" id="PF00294">
    <property type="entry name" value="PfkB"/>
    <property type="match status" value="2"/>
</dbReference>
<dbReference type="PANTHER" id="PTHR45769">
    <property type="entry name" value="ADENOSINE KINASE"/>
    <property type="match status" value="1"/>
</dbReference>
<comment type="caution">
    <text evidence="12">The sequence shown here is derived from an EMBL/GenBank/DDBJ whole genome shotgun (WGS) entry which is preliminary data.</text>
</comment>
<dbReference type="SUPFAM" id="SSF53613">
    <property type="entry name" value="Ribokinase-like"/>
    <property type="match status" value="1"/>
</dbReference>